<dbReference type="InterPro" id="IPR036291">
    <property type="entry name" value="NAD(P)-bd_dom_sf"/>
</dbReference>
<protein>
    <recommendedName>
        <fullName evidence="1">NAD-dependent epimerase/dehydratase domain-containing protein</fullName>
    </recommendedName>
</protein>
<sequence>MRLAIVGGNGFLGSAISKAAVGRGLQVTSLSQSGRPFKTPSGHQPKWTNEVKWLAGDVFNEESYSAVIKESDAVVHTLGILLESDYKAGPLSALQGLIQGRSPPNPITGGLYERVNRDAAIRVSEVFQRTRVSNTDDNPFVYISASDIFRPLIPSRYISSKRAAEEHLLGLEGIRAINLRPGLMYHPHTRPLSTIPATVIDVLNKLPLPRSIQGISEHSDLQSMLNLLHTNALHIDTVANAAIEAIQDRSVVGSVDANAMKALAWK</sequence>
<dbReference type="EMBL" id="SPNW01000074">
    <property type="protein sequence ID" value="TIA86783.1"/>
    <property type="molecule type" value="Genomic_DNA"/>
</dbReference>
<dbReference type="GO" id="GO:0005739">
    <property type="term" value="C:mitochondrion"/>
    <property type="evidence" value="ECO:0007669"/>
    <property type="project" value="TreeGrafter"/>
</dbReference>
<feature type="domain" description="NAD-dependent epimerase/dehydratase" evidence="1">
    <location>
        <begin position="5"/>
        <end position="77"/>
    </location>
</feature>
<dbReference type="AlphaFoldDB" id="A0A4V4LSJ7"/>
<dbReference type="GO" id="GO:0044877">
    <property type="term" value="F:protein-containing complex binding"/>
    <property type="evidence" value="ECO:0007669"/>
    <property type="project" value="TreeGrafter"/>
</dbReference>
<dbReference type="InterPro" id="IPR001509">
    <property type="entry name" value="Epimerase_deHydtase"/>
</dbReference>
<dbReference type="Proteomes" id="UP000310189">
    <property type="component" value="Unassembled WGS sequence"/>
</dbReference>
<dbReference type="Pfam" id="PF01370">
    <property type="entry name" value="Epimerase"/>
    <property type="match status" value="1"/>
</dbReference>
<dbReference type="PANTHER" id="PTHR12126:SF16">
    <property type="entry name" value="MIOREX COMPLEX COMPONENT 2"/>
    <property type="match status" value="1"/>
</dbReference>
<dbReference type="PANTHER" id="PTHR12126">
    <property type="entry name" value="NADH-UBIQUINONE OXIDOREDUCTASE 39 KDA SUBUNIT-RELATED"/>
    <property type="match status" value="1"/>
</dbReference>
<gene>
    <name evidence="2" type="ORF">E3P99_03557</name>
</gene>
<name>A0A4V4LSJ7_9BASI</name>
<dbReference type="SUPFAM" id="SSF51735">
    <property type="entry name" value="NAD(P)-binding Rossmann-fold domains"/>
    <property type="match status" value="1"/>
</dbReference>
<dbReference type="Gene3D" id="3.40.50.720">
    <property type="entry name" value="NAD(P)-binding Rossmann-like Domain"/>
    <property type="match status" value="1"/>
</dbReference>
<comment type="caution">
    <text evidence="2">The sequence shown here is derived from an EMBL/GenBank/DDBJ whole genome shotgun (WGS) entry which is preliminary data.</text>
</comment>
<evidence type="ECO:0000313" key="2">
    <source>
        <dbReference type="EMBL" id="TIA86783.1"/>
    </source>
</evidence>
<organism evidence="2 3">
    <name type="scientific">Wallemia hederae</name>
    <dbReference type="NCBI Taxonomy" id="1540922"/>
    <lineage>
        <taxon>Eukaryota</taxon>
        <taxon>Fungi</taxon>
        <taxon>Dikarya</taxon>
        <taxon>Basidiomycota</taxon>
        <taxon>Wallemiomycotina</taxon>
        <taxon>Wallemiomycetes</taxon>
        <taxon>Wallemiales</taxon>
        <taxon>Wallemiaceae</taxon>
        <taxon>Wallemia</taxon>
    </lineage>
</organism>
<accession>A0A4V4LSJ7</accession>
<proteinExistence type="predicted"/>
<dbReference type="InterPro" id="IPR051207">
    <property type="entry name" value="ComplexI_NDUFA9_subunit"/>
</dbReference>
<keyword evidence="3" id="KW-1185">Reference proteome</keyword>
<evidence type="ECO:0000259" key="1">
    <source>
        <dbReference type="Pfam" id="PF01370"/>
    </source>
</evidence>
<reference evidence="2 3" key="1">
    <citation type="submission" date="2019-03" db="EMBL/GenBank/DDBJ databases">
        <title>Sequencing 23 genomes of Wallemia ichthyophaga.</title>
        <authorList>
            <person name="Gostincar C."/>
        </authorList>
    </citation>
    <scope>NUCLEOTIDE SEQUENCE [LARGE SCALE GENOMIC DNA]</scope>
    <source>
        <strain evidence="2 3">EXF-5753</strain>
    </source>
</reference>
<evidence type="ECO:0000313" key="3">
    <source>
        <dbReference type="Proteomes" id="UP000310189"/>
    </source>
</evidence>
<dbReference type="OrthoDB" id="276721at2759"/>